<proteinExistence type="predicted"/>
<keyword evidence="2" id="KW-1185">Reference proteome</keyword>
<protein>
    <submittedName>
        <fullName evidence="1">Uncharacterized protein</fullName>
    </submittedName>
</protein>
<dbReference type="HOGENOM" id="CLU_3129657_0_0_1"/>
<dbReference type="EMBL" id="KI964862">
    <property type="protein sequence ID" value="EUC27924.1"/>
    <property type="molecule type" value="Genomic_DNA"/>
</dbReference>
<reference evidence="1 2" key="1">
    <citation type="journal article" date="2013" name="PLoS Genet.">
        <title>Comparative genome structure, secondary metabolite, and effector coding capacity across Cochliobolus pathogens.</title>
        <authorList>
            <person name="Condon B.J."/>
            <person name="Leng Y."/>
            <person name="Wu D."/>
            <person name="Bushley K.E."/>
            <person name="Ohm R.A."/>
            <person name="Otillar R."/>
            <person name="Martin J."/>
            <person name="Schackwitz W."/>
            <person name="Grimwood J."/>
            <person name="MohdZainudin N."/>
            <person name="Xue C."/>
            <person name="Wang R."/>
            <person name="Manning V.A."/>
            <person name="Dhillon B."/>
            <person name="Tu Z.J."/>
            <person name="Steffenson B.J."/>
            <person name="Salamov A."/>
            <person name="Sun H."/>
            <person name="Lowry S."/>
            <person name="LaButti K."/>
            <person name="Han J."/>
            <person name="Copeland A."/>
            <person name="Lindquist E."/>
            <person name="Barry K."/>
            <person name="Schmutz J."/>
            <person name="Baker S.E."/>
            <person name="Ciuffetti L.M."/>
            <person name="Grigoriev I.V."/>
            <person name="Zhong S."/>
            <person name="Turgeon B.G."/>
        </authorList>
    </citation>
    <scope>NUCLEOTIDE SEQUENCE [LARGE SCALE GENOMIC DNA]</scope>
    <source>
        <strain evidence="1 2">26-R-13</strain>
    </source>
</reference>
<evidence type="ECO:0000313" key="2">
    <source>
        <dbReference type="Proteomes" id="UP000053841"/>
    </source>
</evidence>
<dbReference type="RefSeq" id="XP_007717770.1">
    <property type="nucleotide sequence ID" value="XM_007719580.1"/>
</dbReference>
<organism evidence="1 2">
    <name type="scientific">Cochliobolus carbonum (strain 26-R-13)</name>
    <name type="common">Maize leaf spot fungus</name>
    <name type="synonym">Bipolaris zeicola</name>
    <dbReference type="NCBI Taxonomy" id="930089"/>
    <lineage>
        <taxon>Eukaryota</taxon>
        <taxon>Fungi</taxon>
        <taxon>Dikarya</taxon>
        <taxon>Ascomycota</taxon>
        <taxon>Pezizomycotina</taxon>
        <taxon>Dothideomycetes</taxon>
        <taxon>Pleosporomycetidae</taxon>
        <taxon>Pleosporales</taxon>
        <taxon>Pleosporineae</taxon>
        <taxon>Pleosporaceae</taxon>
        <taxon>Bipolaris</taxon>
    </lineage>
</organism>
<evidence type="ECO:0000313" key="1">
    <source>
        <dbReference type="EMBL" id="EUC27924.1"/>
    </source>
</evidence>
<dbReference type="AlphaFoldDB" id="W6XYX5"/>
<sequence>SAYSIYSIARRPSDLLSSITYRATVSSAESHQHRGTIALLYFKYVPSHDT</sequence>
<name>W6XYX5_COCC2</name>
<dbReference type="Proteomes" id="UP000053841">
    <property type="component" value="Unassembled WGS sequence"/>
</dbReference>
<gene>
    <name evidence="1" type="ORF">COCCADRAFT_110483</name>
</gene>
<accession>W6XYX5</accession>
<dbReference type="GeneID" id="19144111"/>
<feature type="non-terminal residue" evidence="1">
    <location>
        <position position="1"/>
    </location>
</feature>
<dbReference type="KEGG" id="bze:COCCADRAFT_110483"/>